<evidence type="ECO:0000259" key="1">
    <source>
        <dbReference type="PROSITE" id="PS50880"/>
    </source>
</evidence>
<feature type="domain" description="Toprim" evidence="1">
    <location>
        <begin position="184"/>
        <end position="272"/>
    </location>
</feature>
<gene>
    <name evidence="2" type="ORF">HUK68_03480</name>
</gene>
<name>A0A6N1WYG7_9BURK</name>
<evidence type="ECO:0000313" key="3">
    <source>
        <dbReference type="Proteomes" id="UP000509579"/>
    </source>
</evidence>
<accession>A0A6N1WYG7</accession>
<dbReference type="KEGG" id="aant:HUK68_03480"/>
<protein>
    <submittedName>
        <fullName evidence="2">Toprim domain-containing protein</fullName>
    </submittedName>
</protein>
<dbReference type="CDD" id="cd00188">
    <property type="entry name" value="TOPRIM"/>
    <property type="match status" value="1"/>
</dbReference>
<dbReference type="RefSeq" id="WP_175502939.1">
    <property type="nucleotide sequence ID" value="NZ_CP054840.1"/>
</dbReference>
<dbReference type="AlphaFoldDB" id="A0A6N1WYG7"/>
<dbReference type="PROSITE" id="PS50880">
    <property type="entry name" value="TOPRIM"/>
    <property type="match status" value="1"/>
</dbReference>
<reference evidence="2 3" key="1">
    <citation type="submission" date="2020-06" db="EMBL/GenBank/DDBJ databases">
        <title>Acidovorax antarctica sp. nov., isolated from Corinth ice sheet soil, Antarctic Fields Peninsula.</title>
        <authorList>
            <person name="Xu Q."/>
            <person name="Peng F."/>
        </authorList>
    </citation>
    <scope>NUCLEOTIDE SEQUENCE [LARGE SCALE GENOMIC DNA]</scope>
    <source>
        <strain evidence="2 3">16-35-5</strain>
    </source>
</reference>
<dbReference type="Proteomes" id="UP000509579">
    <property type="component" value="Chromosome"/>
</dbReference>
<dbReference type="Pfam" id="PF13362">
    <property type="entry name" value="Toprim_3"/>
    <property type="match status" value="1"/>
</dbReference>
<sequence length="302" mass="32043">MVLDQFAQAMASAGLTPPDAIHANGLLHRFSPTGKRGDLAAWYVLHEDGVAAGVFGCWRTGLQETWCSREDNTMTPAERQALRERVRAAQQQRNAEQARSHQQAGAIALLRWRAAGPAGQHPYLAAKGVQAHGLRADVDRLLVPLRDTSGALTSLQTIYPDGAKRFLSGGRMSGCYHAIGTLGSALVVAEGYATGASIHEATGLPVAVAFNAGNLLAVARALRRKHRALELLLAADDDWRTEGNPGLTAARHAALAVGAVVVEPHFPAERPPKATDFNDLAALAGLGAVRACFAESLEEKQC</sequence>
<evidence type="ECO:0000313" key="2">
    <source>
        <dbReference type="EMBL" id="QKV52037.1"/>
    </source>
</evidence>
<keyword evidence="3" id="KW-1185">Reference proteome</keyword>
<dbReference type="EMBL" id="CP054840">
    <property type="protein sequence ID" value="QKV52037.1"/>
    <property type="molecule type" value="Genomic_DNA"/>
</dbReference>
<dbReference type="InterPro" id="IPR006171">
    <property type="entry name" value="TOPRIM_dom"/>
</dbReference>
<organism evidence="2 3">
    <name type="scientific">Comamonas antarctica</name>
    <dbReference type="NCBI Taxonomy" id="2743470"/>
    <lineage>
        <taxon>Bacteria</taxon>
        <taxon>Pseudomonadati</taxon>
        <taxon>Pseudomonadota</taxon>
        <taxon>Betaproteobacteria</taxon>
        <taxon>Burkholderiales</taxon>
        <taxon>Comamonadaceae</taxon>
        <taxon>Comamonas</taxon>
    </lineage>
</organism>
<proteinExistence type="predicted"/>